<evidence type="ECO:0000256" key="2">
    <source>
        <dbReference type="ARBA" id="ARBA00022679"/>
    </source>
</evidence>
<protein>
    <submittedName>
        <fullName evidence="4">Putative juvenile hormone acid methyltransferase fat body overexpressed</fullName>
    </submittedName>
</protein>
<name>A0A6M2D1R6_RHIMP</name>
<dbReference type="AlphaFoldDB" id="A0A6M2D1R6"/>
<dbReference type="InterPro" id="IPR029063">
    <property type="entry name" value="SAM-dependent_MTases_sf"/>
</dbReference>
<dbReference type="Gene3D" id="3.40.50.150">
    <property type="entry name" value="Vaccinia Virus protein VP39"/>
    <property type="match status" value="1"/>
</dbReference>
<dbReference type="CDD" id="cd02440">
    <property type="entry name" value="AdoMet_MTases"/>
    <property type="match status" value="1"/>
</dbReference>
<feature type="domain" description="Methyltransferase" evidence="3">
    <location>
        <begin position="55"/>
        <end position="152"/>
    </location>
</feature>
<dbReference type="PANTHER" id="PTHR43861">
    <property type="entry name" value="TRANS-ACONITATE 2-METHYLTRANSFERASE-RELATED"/>
    <property type="match status" value="1"/>
</dbReference>
<organism evidence="4">
    <name type="scientific">Rhipicephalus microplus</name>
    <name type="common">Cattle tick</name>
    <name type="synonym">Boophilus microplus</name>
    <dbReference type="NCBI Taxonomy" id="6941"/>
    <lineage>
        <taxon>Eukaryota</taxon>
        <taxon>Metazoa</taxon>
        <taxon>Ecdysozoa</taxon>
        <taxon>Arthropoda</taxon>
        <taxon>Chelicerata</taxon>
        <taxon>Arachnida</taxon>
        <taxon>Acari</taxon>
        <taxon>Parasitiformes</taxon>
        <taxon>Ixodida</taxon>
        <taxon>Ixodoidea</taxon>
        <taxon>Ixodidae</taxon>
        <taxon>Rhipicephalinae</taxon>
        <taxon>Rhipicephalus</taxon>
        <taxon>Boophilus</taxon>
    </lineage>
</organism>
<dbReference type="GO" id="GO:0008168">
    <property type="term" value="F:methyltransferase activity"/>
    <property type="evidence" value="ECO:0007669"/>
    <property type="project" value="UniProtKB-KW"/>
</dbReference>
<dbReference type="SUPFAM" id="SSF53335">
    <property type="entry name" value="S-adenosyl-L-methionine-dependent methyltransferases"/>
    <property type="match status" value="1"/>
</dbReference>
<keyword evidence="2 4" id="KW-0808">Transferase</keyword>
<dbReference type="InterPro" id="IPR041698">
    <property type="entry name" value="Methyltransf_25"/>
</dbReference>
<proteinExistence type="predicted"/>
<evidence type="ECO:0000256" key="1">
    <source>
        <dbReference type="ARBA" id="ARBA00022603"/>
    </source>
</evidence>
<evidence type="ECO:0000313" key="4">
    <source>
        <dbReference type="EMBL" id="NOV39630.1"/>
    </source>
</evidence>
<dbReference type="Pfam" id="PF13649">
    <property type="entry name" value="Methyltransf_25"/>
    <property type="match status" value="1"/>
</dbReference>
<dbReference type="VEuPathDB" id="VectorBase:LOC119179748"/>
<dbReference type="GO" id="GO:0032259">
    <property type="term" value="P:methylation"/>
    <property type="evidence" value="ECO:0007669"/>
    <property type="project" value="UniProtKB-KW"/>
</dbReference>
<sequence>MKPSNSRKDNYESTTCDPGFYTRNNGDQRLLNLKALDMVEKDFNHRKYDRALQFLDLGCGTGDFTCQGLLPRCAPCARIVAVDSSEDMLSYARQMFSHPRIEYDRLDVSGDIQEFLAKYGSFDRIYSFFCLNWVRDQEQAMRNVSSLLSQGGECLLVFPAWSRSRVPWSMLAHLDHWRTYKELFESFVPKSQDIEDDGERLSYIQEIIKSANLELHRFESFLYKPFAWNAEAAIDFQMTLKPELRLLSSEEKRRLKKDVTRALKQFDTGEGLRKENCICVILARKCSA</sequence>
<dbReference type="OrthoDB" id="6506169at2759"/>
<accession>A0A6M2D1R6</accession>
<keyword evidence="1 4" id="KW-0489">Methyltransferase</keyword>
<dbReference type="PANTHER" id="PTHR43861:SF1">
    <property type="entry name" value="TRANS-ACONITATE 2-METHYLTRANSFERASE"/>
    <property type="match status" value="1"/>
</dbReference>
<evidence type="ECO:0000259" key="3">
    <source>
        <dbReference type="Pfam" id="PF13649"/>
    </source>
</evidence>
<reference evidence="4" key="1">
    <citation type="submission" date="2019-09" db="EMBL/GenBank/DDBJ databases">
        <title>Organ-specific transcriptomic study of the physiology of the cattle tick, Rhipicephalus microplus.</title>
        <authorList>
            <person name="Tirloni L."/>
            <person name="Braz G."/>
            <person name="Gandara A.C.P."/>
            <person name="Sabadin G.A."/>
            <person name="da Silva R.M."/>
            <person name="Guizzo M.G."/>
            <person name="Machado J.A."/>
            <person name="Costa E.P."/>
            <person name="Gomes H.F."/>
            <person name="Moraes J."/>
            <person name="Mota M.B.S."/>
            <person name="Mesquita R.D."/>
            <person name="Alvarenga P.H."/>
            <person name="Alves F."/>
            <person name="Seixas A."/>
            <person name="da Fonseca R.N."/>
            <person name="Fogaca A."/>
            <person name="Logullo C."/>
            <person name="Tanaka A."/>
            <person name="Daffre S."/>
            <person name="Termignoni C."/>
            <person name="Vaz I.S.Jr."/>
            <person name="Oliveira P.L."/>
            <person name="Ribeiro J.M."/>
        </authorList>
    </citation>
    <scope>NUCLEOTIDE SEQUENCE</scope>
    <source>
        <strain evidence="4">Porto Alegre</strain>
    </source>
</reference>
<dbReference type="EMBL" id="GHWJ01006893">
    <property type="protein sequence ID" value="NOV39630.1"/>
    <property type="molecule type" value="Transcribed_RNA"/>
</dbReference>